<feature type="transmembrane region" description="Helical" evidence="1">
    <location>
        <begin position="63"/>
        <end position="83"/>
    </location>
</feature>
<evidence type="ECO:0008006" key="4">
    <source>
        <dbReference type="Google" id="ProtNLM"/>
    </source>
</evidence>
<dbReference type="AlphaFoldDB" id="A0ABD5W0K5"/>
<dbReference type="Proteomes" id="UP001596445">
    <property type="component" value="Unassembled WGS sequence"/>
</dbReference>
<organism evidence="2 3">
    <name type="scientific">Halovenus salina</name>
    <dbReference type="NCBI Taxonomy" id="1510225"/>
    <lineage>
        <taxon>Archaea</taxon>
        <taxon>Methanobacteriati</taxon>
        <taxon>Methanobacteriota</taxon>
        <taxon>Stenosarchaea group</taxon>
        <taxon>Halobacteria</taxon>
        <taxon>Halobacteriales</taxon>
        <taxon>Haloarculaceae</taxon>
        <taxon>Halovenus</taxon>
    </lineage>
</organism>
<evidence type="ECO:0000313" key="2">
    <source>
        <dbReference type="EMBL" id="MFC7059056.1"/>
    </source>
</evidence>
<keyword evidence="1" id="KW-0472">Membrane</keyword>
<name>A0ABD5W0K5_9EURY</name>
<reference evidence="2 3" key="1">
    <citation type="journal article" date="2019" name="Int. J. Syst. Evol. Microbiol.">
        <title>The Global Catalogue of Microorganisms (GCM) 10K type strain sequencing project: providing services to taxonomists for standard genome sequencing and annotation.</title>
        <authorList>
            <consortium name="The Broad Institute Genomics Platform"/>
            <consortium name="The Broad Institute Genome Sequencing Center for Infectious Disease"/>
            <person name="Wu L."/>
            <person name="Ma J."/>
        </authorList>
    </citation>
    <scope>NUCLEOTIDE SEQUENCE [LARGE SCALE GENOMIC DNA]</scope>
    <source>
        <strain evidence="2 3">JCM 30072</strain>
    </source>
</reference>
<feature type="transmembrane region" description="Helical" evidence="1">
    <location>
        <begin position="90"/>
        <end position="112"/>
    </location>
</feature>
<proteinExistence type="predicted"/>
<dbReference type="GeneID" id="76631138"/>
<keyword evidence="1" id="KW-0812">Transmembrane</keyword>
<dbReference type="EMBL" id="JBHSZI010000001">
    <property type="protein sequence ID" value="MFC7059056.1"/>
    <property type="molecule type" value="Genomic_DNA"/>
</dbReference>
<gene>
    <name evidence="2" type="ORF">ACFQQG_13800</name>
</gene>
<comment type="caution">
    <text evidence="2">The sequence shown here is derived from an EMBL/GenBank/DDBJ whole genome shotgun (WGS) entry which is preliminary data.</text>
</comment>
<accession>A0ABD5W0K5</accession>
<protein>
    <recommendedName>
        <fullName evidence="4">DUF2938 domain-containing protein</fullName>
    </recommendedName>
</protein>
<evidence type="ECO:0000313" key="3">
    <source>
        <dbReference type="Proteomes" id="UP001596445"/>
    </source>
</evidence>
<dbReference type="RefSeq" id="WP_267161782.1">
    <property type="nucleotide sequence ID" value="NZ_CP112972.1"/>
</dbReference>
<keyword evidence="3" id="KW-1185">Reference proteome</keyword>
<keyword evidence="1" id="KW-1133">Transmembrane helix</keyword>
<feature type="transmembrane region" description="Helical" evidence="1">
    <location>
        <begin position="132"/>
        <end position="155"/>
    </location>
</feature>
<evidence type="ECO:0000256" key="1">
    <source>
        <dbReference type="SAM" id="Phobius"/>
    </source>
</evidence>
<sequence>MVTYEALSVSLLFLAGVGAGVLATLAMDLVMPWLPEGTTSPSIAAGVLTESQPDTAPARLGTVVHYLAGLLTGPLFVWLLLVGHGLVGELSVLAVVLAGAVLYVLMVAFFAVVVLPQSLVAPSRVGTIRRDWALSALIYLLVLVPLVGVVASVLLS</sequence>